<feature type="domain" description="Peptidase M48" evidence="8">
    <location>
        <begin position="178"/>
        <end position="340"/>
    </location>
</feature>
<dbReference type="InterPro" id="IPR001915">
    <property type="entry name" value="Peptidase_M48"/>
</dbReference>
<feature type="transmembrane region" description="Helical" evidence="7">
    <location>
        <begin position="64"/>
        <end position="82"/>
    </location>
</feature>
<dbReference type="AlphaFoldDB" id="A0A8H7C2Q6"/>
<evidence type="ECO:0000313" key="10">
    <source>
        <dbReference type="Proteomes" id="UP000629468"/>
    </source>
</evidence>
<feature type="transmembrane region" description="Helical" evidence="7">
    <location>
        <begin position="247"/>
        <end position="270"/>
    </location>
</feature>
<evidence type="ECO:0000256" key="3">
    <source>
        <dbReference type="ARBA" id="ARBA00022801"/>
    </source>
</evidence>
<keyword evidence="5 6" id="KW-0482">Metalloprotease</keyword>
<dbReference type="GO" id="GO:0034982">
    <property type="term" value="P:mitochondrial protein processing"/>
    <property type="evidence" value="ECO:0007669"/>
    <property type="project" value="TreeGrafter"/>
</dbReference>
<dbReference type="GO" id="GO:0004222">
    <property type="term" value="F:metalloendopeptidase activity"/>
    <property type="evidence" value="ECO:0007669"/>
    <property type="project" value="InterPro"/>
</dbReference>
<dbReference type="CDD" id="cd07331">
    <property type="entry name" value="M48C_Oma1_like"/>
    <property type="match status" value="1"/>
</dbReference>
<reference evidence="9 10" key="1">
    <citation type="journal article" name="Sci. Rep.">
        <title>Telomere-to-telomere assembled and centromere annotated genomes of the two main subspecies of the button mushroom Agaricus bisporus reveal especially polymorphic chromosome ends.</title>
        <authorList>
            <person name="Sonnenberg A.S.M."/>
            <person name="Sedaghat-Telgerd N."/>
            <person name="Lavrijssen B."/>
            <person name="Ohm R.A."/>
            <person name="Hendrickx P.M."/>
            <person name="Scholtmeijer K."/>
            <person name="Baars J.J.P."/>
            <person name="van Peer A."/>
        </authorList>
    </citation>
    <scope>NUCLEOTIDE SEQUENCE [LARGE SCALE GENOMIC DNA]</scope>
    <source>
        <strain evidence="9 10">H119_p4</strain>
    </source>
</reference>
<keyword evidence="1 6" id="KW-0645">Protease</keyword>
<sequence length="382" mass="42842">MPSWRVSSMFRPLLTASRLTCRIPKRELWTTIPKHNRYVRFSDGNAGRPSPNKQPGWSKFSPPVTYGAVIFAGIGVFYVTHLEQVPQTGRWRFMIFSSRSEAQIGESVRQETKNEWGHKILPPHHPLSLHVRKVTSRILKSSDLGHIIGEAPTPPPISPFGFADEVWKPSDDYGAAASYTYSPQKEWDVVVVNDKRVVNAMATPGLILVFTGILPVCRDEQGLAAVLSHEIGHVVARHSAERLSSGAFFMAISFFLQITGLDVIGFTPFINHFLLELPNSRTQEYEADLIGVRLMSRACYDPAEMVQMFKRLEAATGSNRVDFLATHPSTGQRIKQLEETLPDAYSILASNPECAALRDKLEQFGNRMTPIRINDFGEIEHV</sequence>
<dbReference type="EMBL" id="JABXXO010000014">
    <property type="protein sequence ID" value="KAF7760896.1"/>
    <property type="molecule type" value="Genomic_DNA"/>
</dbReference>
<protein>
    <recommendedName>
        <fullName evidence="8">Peptidase M48 domain-containing protein</fullName>
    </recommendedName>
</protein>
<evidence type="ECO:0000256" key="6">
    <source>
        <dbReference type="RuleBase" id="RU003983"/>
    </source>
</evidence>
<comment type="similarity">
    <text evidence="6">Belongs to the peptidase M48 family.</text>
</comment>
<evidence type="ECO:0000256" key="5">
    <source>
        <dbReference type="ARBA" id="ARBA00023049"/>
    </source>
</evidence>
<dbReference type="Gene3D" id="3.30.2010.10">
    <property type="entry name" value="Metalloproteases ('zincins'), catalytic domain"/>
    <property type="match status" value="1"/>
</dbReference>
<keyword evidence="3 6" id="KW-0378">Hydrolase</keyword>
<dbReference type="GO" id="GO:0006515">
    <property type="term" value="P:protein quality control for misfolded or incompletely synthesized proteins"/>
    <property type="evidence" value="ECO:0007669"/>
    <property type="project" value="TreeGrafter"/>
</dbReference>
<accession>A0A8H7C2Q6</accession>
<dbReference type="Proteomes" id="UP000629468">
    <property type="component" value="Unassembled WGS sequence"/>
</dbReference>
<name>A0A8H7C2Q6_AGABI</name>
<keyword evidence="2" id="KW-0479">Metal-binding</keyword>
<dbReference type="PANTHER" id="PTHR22726:SF1">
    <property type="entry name" value="METALLOENDOPEPTIDASE OMA1, MITOCHONDRIAL"/>
    <property type="match status" value="1"/>
</dbReference>
<evidence type="ECO:0000259" key="8">
    <source>
        <dbReference type="Pfam" id="PF01435"/>
    </source>
</evidence>
<evidence type="ECO:0000313" key="9">
    <source>
        <dbReference type="EMBL" id="KAF7760896.1"/>
    </source>
</evidence>
<evidence type="ECO:0000256" key="7">
    <source>
        <dbReference type="SAM" id="Phobius"/>
    </source>
</evidence>
<keyword evidence="7" id="KW-1133">Transmembrane helix</keyword>
<evidence type="ECO:0000256" key="1">
    <source>
        <dbReference type="ARBA" id="ARBA00022670"/>
    </source>
</evidence>
<evidence type="ECO:0000256" key="2">
    <source>
        <dbReference type="ARBA" id="ARBA00022723"/>
    </source>
</evidence>
<organism evidence="9 10">
    <name type="scientific">Agaricus bisporus var. burnettii</name>
    <dbReference type="NCBI Taxonomy" id="192524"/>
    <lineage>
        <taxon>Eukaryota</taxon>
        <taxon>Fungi</taxon>
        <taxon>Dikarya</taxon>
        <taxon>Basidiomycota</taxon>
        <taxon>Agaricomycotina</taxon>
        <taxon>Agaricomycetes</taxon>
        <taxon>Agaricomycetidae</taxon>
        <taxon>Agaricales</taxon>
        <taxon>Agaricineae</taxon>
        <taxon>Agaricaceae</taxon>
        <taxon>Agaricus</taxon>
    </lineage>
</organism>
<gene>
    <name evidence="9" type="ORF">Agabi119p4_10305</name>
</gene>
<comment type="caution">
    <text evidence="9">The sequence shown here is derived from an EMBL/GenBank/DDBJ whole genome shotgun (WGS) entry which is preliminary data.</text>
</comment>
<dbReference type="GO" id="GO:0046872">
    <property type="term" value="F:metal ion binding"/>
    <property type="evidence" value="ECO:0007669"/>
    <property type="project" value="UniProtKB-KW"/>
</dbReference>
<dbReference type="Pfam" id="PF01435">
    <property type="entry name" value="Peptidase_M48"/>
    <property type="match status" value="1"/>
</dbReference>
<keyword evidence="7" id="KW-0812">Transmembrane</keyword>
<evidence type="ECO:0000256" key="4">
    <source>
        <dbReference type="ARBA" id="ARBA00022833"/>
    </source>
</evidence>
<dbReference type="GO" id="GO:0005743">
    <property type="term" value="C:mitochondrial inner membrane"/>
    <property type="evidence" value="ECO:0007669"/>
    <property type="project" value="TreeGrafter"/>
</dbReference>
<dbReference type="InterPro" id="IPR051156">
    <property type="entry name" value="Mito/Outer_Membr_Metalloprot"/>
</dbReference>
<proteinExistence type="inferred from homology"/>
<keyword evidence="4 6" id="KW-0862">Zinc</keyword>
<dbReference type="PANTHER" id="PTHR22726">
    <property type="entry name" value="METALLOENDOPEPTIDASE OMA1"/>
    <property type="match status" value="1"/>
</dbReference>
<comment type="cofactor">
    <cofactor evidence="6">
        <name>Zn(2+)</name>
        <dbReference type="ChEBI" id="CHEBI:29105"/>
    </cofactor>
    <text evidence="6">Binds 1 zinc ion per subunit.</text>
</comment>
<keyword evidence="7" id="KW-0472">Membrane</keyword>